<dbReference type="Proteomes" id="UP000745663">
    <property type="component" value="Unassembled WGS sequence"/>
</dbReference>
<evidence type="ECO:0000259" key="1">
    <source>
        <dbReference type="Pfam" id="PF18270"/>
    </source>
</evidence>
<reference evidence="2 3" key="1">
    <citation type="submission" date="2020-08" db="EMBL/GenBank/DDBJ databases">
        <title>Description of novel Pseudomonas species.</title>
        <authorList>
            <person name="Duman M."/>
            <person name="Mulet M."/>
            <person name="Altun S."/>
            <person name="Saticioglu I.B."/>
            <person name="Lalucat J."/>
            <person name="Garcia-Valdes E."/>
        </authorList>
    </citation>
    <scope>NUCLEOTIDE SEQUENCE [LARGE SCALE GENOMIC DNA]</scope>
    <source>
        <strain evidence="2 3">P66</strain>
    </source>
</reference>
<feature type="domain" description="Virulence factor Evf" evidence="1">
    <location>
        <begin position="131"/>
        <end position="285"/>
    </location>
</feature>
<evidence type="ECO:0000313" key="2">
    <source>
        <dbReference type="EMBL" id="MBM5458850.1"/>
    </source>
</evidence>
<sequence>MPPQPIRRYTWGHVSLEQTQLASPHELLDSVLTLTDNDQAAFQDSDGLISFVYLSSSFVANNPEFKTGRAVCDKVSNFFATLRIKVFQYLKANPAKVLPGDSVPTSQWSASVTHYMQFMLAQSGGLTNYRVTTETYSVTQVITEFSTAFLKLIFDAVIVPEAVVADVTAFIQGVGSSLRASWDDRSRNYETAILAQCHEAVPTDSTGETTVYFPKIKYYYLSVDSSQQAFTSPCTSVEKITFNFKYEYYVTGLKASILDPTSADYASFVAFLDKAQGISYKQANNNLDAVLADTSSPGTSQTPGALLELDAGQLLGVNLVEYPRTVDTPPRSIETLLNTRRAV</sequence>
<organism evidence="2 3">
    <name type="scientific">Pseudomonas arcuscaelestis</name>
    <dbReference type="NCBI Taxonomy" id="2710591"/>
    <lineage>
        <taxon>Bacteria</taxon>
        <taxon>Pseudomonadati</taxon>
        <taxon>Pseudomonadota</taxon>
        <taxon>Gammaproteobacteria</taxon>
        <taxon>Pseudomonadales</taxon>
        <taxon>Pseudomonadaceae</taxon>
        <taxon>Pseudomonas</taxon>
    </lineage>
</organism>
<gene>
    <name evidence="2" type="ORF">H8F21_14875</name>
</gene>
<accession>A0ABS2BYZ8</accession>
<dbReference type="InterPro" id="IPR041576">
    <property type="entry name" value="Evf"/>
</dbReference>
<evidence type="ECO:0000313" key="3">
    <source>
        <dbReference type="Proteomes" id="UP000745663"/>
    </source>
</evidence>
<dbReference type="Pfam" id="PF18270">
    <property type="entry name" value="Evf"/>
    <property type="match status" value="1"/>
</dbReference>
<dbReference type="RefSeq" id="WP_203584771.1">
    <property type="nucleotide sequence ID" value="NZ_JACOPV010000008.1"/>
</dbReference>
<comment type="caution">
    <text evidence="2">The sequence shown here is derived from an EMBL/GenBank/DDBJ whole genome shotgun (WGS) entry which is preliminary data.</text>
</comment>
<name>A0ABS2BYZ8_9PSED</name>
<proteinExistence type="predicted"/>
<protein>
    <recommendedName>
        <fullName evidence="1">Virulence factor Evf domain-containing protein</fullName>
    </recommendedName>
</protein>
<keyword evidence="3" id="KW-1185">Reference proteome</keyword>
<dbReference type="EMBL" id="JACOPV010000008">
    <property type="protein sequence ID" value="MBM5458850.1"/>
    <property type="molecule type" value="Genomic_DNA"/>
</dbReference>